<keyword evidence="1" id="KW-0812">Transmembrane</keyword>
<dbReference type="Proteomes" id="UP000018888">
    <property type="component" value="Unassembled WGS sequence"/>
</dbReference>
<protein>
    <submittedName>
        <fullName evidence="2">Uncharacterized protein</fullName>
    </submittedName>
</protein>
<evidence type="ECO:0000313" key="3">
    <source>
        <dbReference type="Proteomes" id="UP000018888"/>
    </source>
</evidence>
<evidence type="ECO:0000256" key="1">
    <source>
        <dbReference type="SAM" id="Phobius"/>
    </source>
</evidence>
<accession>A0A2P4P226</accession>
<name>A0A2P4P226_RHIID</name>
<proteinExistence type="predicted"/>
<keyword evidence="1" id="KW-0472">Membrane</keyword>
<comment type="caution">
    <text evidence="2">The sequence shown here is derived from an EMBL/GenBank/DDBJ whole genome shotgun (WGS) entry which is preliminary data.</text>
</comment>
<dbReference type="AlphaFoldDB" id="A0A2P4P226"/>
<gene>
    <name evidence="2" type="ORF">GLOIN_2v1885044</name>
</gene>
<feature type="transmembrane region" description="Helical" evidence="1">
    <location>
        <begin position="44"/>
        <end position="67"/>
    </location>
</feature>
<organism evidence="2 3">
    <name type="scientific">Rhizophagus irregularis (strain DAOM 181602 / DAOM 197198 / MUCL 43194)</name>
    <name type="common">Arbuscular mycorrhizal fungus</name>
    <name type="synonym">Glomus intraradices</name>
    <dbReference type="NCBI Taxonomy" id="747089"/>
    <lineage>
        <taxon>Eukaryota</taxon>
        <taxon>Fungi</taxon>
        <taxon>Fungi incertae sedis</taxon>
        <taxon>Mucoromycota</taxon>
        <taxon>Glomeromycotina</taxon>
        <taxon>Glomeromycetes</taxon>
        <taxon>Glomerales</taxon>
        <taxon>Glomeraceae</taxon>
        <taxon>Rhizophagus</taxon>
    </lineage>
</organism>
<sequence length="69" mass="8231">MDLLLLKNCLEEVFVLKIRLFLKGILGLYLKFQRSLMMKVEKVTFLLNVKFFLFIIYIFSFASNHVINI</sequence>
<feature type="transmembrane region" description="Helical" evidence="1">
    <location>
        <begin position="13"/>
        <end position="32"/>
    </location>
</feature>
<dbReference type="EMBL" id="AUPC02000449">
    <property type="protein sequence ID" value="POG59455.1"/>
    <property type="molecule type" value="Genomic_DNA"/>
</dbReference>
<evidence type="ECO:0000313" key="2">
    <source>
        <dbReference type="EMBL" id="POG59455.1"/>
    </source>
</evidence>
<keyword evidence="3" id="KW-1185">Reference proteome</keyword>
<reference evidence="2 3" key="2">
    <citation type="journal article" date="2018" name="New Phytol.">
        <title>High intraspecific genome diversity in the model arbuscular mycorrhizal symbiont Rhizophagus irregularis.</title>
        <authorList>
            <person name="Chen E.C.H."/>
            <person name="Morin E."/>
            <person name="Beaudet D."/>
            <person name="Noel J."/>
            <person name="Yildirir G."/>
            <person name="Ndikumana S."/>
            <person name="Charron P."/>
            <person name="St-Onge C."/>
            <person name="Giorgi J."/>
            <person name="Kruger M."/>
            <person name="Marton T."/>
            <person name="Ropars J."/>
            <person name="Grigoriev I.V."/>
            <person name="Hainaut M."/>
            <person name="Henrissat B."/>
            <person name="Roux C."/>
            <person name="Martin F."/>
            <person name="Corradi N."/>
        </authorList>
    </citation>
    <scope>NUCLEOTIDE SEQUENCE [LARGE SCALE GENOMIC DNA]</scope>
    <source>
        <strain evidence="2 3">DAOM 197198</strain>
    </source>
</reference>
<reference evidence="2 3" key="1">
    <citation type="journal article" date="2013" name="Proc. Natl. Acad. Sci. U.S.A.">
        <title>Genome of an arbuscular mycorrhizal fungus provides insight into the oldest plant symbiosis.</title>
        <authorList>
            <person name="Tisserant E."/>
            <person name="Malbreil M."/>
            <person name="Kuo A."/>
            <person name="Kohler A."/>
            <person name="Symeonidi A."/>
            <person name="Balestrini R."/>
            <person name="Charron P."/>
            <person name="Duensing N."/>
            <person name="Frei Dit Frey N."/>
            <person name="Gianinazzi-Pearson V."/>
            <person name="Gilbert L.B."/>
            <person name="Handa Y."/>
            <person name="Herr J.R."/>
            <person name="Hijri M."/>
            <person name="Koul R."/>
            <person name="Kawaguchi M."/>
            <person name="Krajinski F."/>
            <person name="Lammers P.J."/>
            <person name="Masclaux F.G."/>
            <person name="Murat C."/>
            <person name="Morin E."/>
            <person name="Ndikumana S."/>
            <person name="Pagni M."/>
            <person name="Petitpierre D."/>
            <person name="Requena N."/>
            <person name="Rosikiewicz P."/>
            <person name="Riley R."/>
            <person name="Saito K."/>
            <person name="San Clemente H."/>
            <person name="Shapiro H."/>
            <person name="van Tuinen D."/>
            <person name="Becard G."/>
            <person name="Bonfante P."/>
            <person name="Paszkowski U."/>
            <person name="Shachar-Hill Y.Y."/>
            <person name="Tuskan G.A."/>
            <person name="Young P.W."/>
            <person name="Sanders I.R."/>
            <person name="Henrissat B."/>
            <person name="Rensing S.A."/>
            <person name="Grigoriev I.V."/>
            <person name="Corradi N."/>
            <person name="Roux C."/>
            <person name="Martin F."/>
        </authorList>
    </citation>
    <scope>NUCLEOTIDE SEQUENCE [LARGE SCALE GENOMIC DNA]</scope>
    <source>
        <strain evidence="2 3">DAOM 197198</strain>
    </source>
</reference>
<feature type="non-terminal residue" evidence="2">
    <location>
        <position position="1"/>
    </location>
</feature>
<keyword evidence="1" id="KW-1133">Transmembrane helix</keyword>